<dbReference type="EMBL" id="NIRS01000001">
    <property type="protein sequence ID" value="PPK39880.1"/>
    <property type="molecule type" value="Genomic_DNA"/>
</dbReference>
<dbReference type="AlphaFoldDB" id="A0A2S6FRD1"/>
<sequence length="106" mass="10970">MVAQFGSGILNRCAVFDSLISDGAKPVGASLLAMVVNDNACFPGKRGALETIASKLAPTGFLCATFSMFAALVCGCQIDLKGDPHRSPPWRTPAGLPAAGCGRCRR</sequence>
<evidence type="ECO:0000313" key="1">
    <source>
        <dbReference type="EMBL" id="PPK39880.1"/>
    </source>
</evidence>
<organism evidence="1 2">
    <name type="scientific">Pseudomonas laurylsulfatiphila</name>
    <dbReference type="NCBI Taxonomy" id="2011015"/>
    <lineage>
        <taxon>Bacteria</taxon>
        <taxon>Pseudomonadati</taxon>
        <taxon>Pseudomonadota</taxon>
        <taxon>Gammaproteobacteria</taxon>
        <taxon>Pseudomonadales</taxon>
        <taxon>Pseudomonadaceae</taxon>
        <taxon>Pseudomonas</taxon>
    </lineage>
</organism>
<reference evidence="2" key="1">
    <citation type="submission" date="2017-06" db="EMBL/GenBank/DDBJ databases">
        <authorList>
            <person name="Furmanczyk E.M."/>
        </authorList>
    </citation>
    <scope>NUCLEOTIDE SEQUENCE [LARGE SCALE GENOMIC DNA]</scope>
    <source>
        <strain evidence="2">AP3_16</strain>
    </source>
</reference>
<protein>
    <submittedName>
        <fullName evidence="1">Uncharacterized protein</fullName>
    </submittedName>
</protein>
<name>A0A2S6FRD1_9PSED</name>
<dbReference type="Proteomes" id="UP000238541">
    <property type="component" value="Unassembled WGS sequence"/>
</dbReference>
<comment type="caution">
    <text evidence="1">The sequence shown here is derived from an EMBL/GenBank/DDBJ whole genome shotgun (WGS) entry which is preliminary data.</text>
</comment>
<evidence type="ECO:0000313" key="2">
    <source>
        <dbReference type="Proteomes" id="UP000238541"/>
    </source>
</evidence>
<keyword evidence="2" id="KW-1185">Reference proteome</keyword>
<proteinExistence type="predicted"/>
<gene>
    <name evidence="1" type="ORF">CD175_00105</name>
</gene>
<accession>A0A2S6FRD1</accession>